<dbReference type="SUPFAM" id="SSF81296">
    <property type="entry name" value="E set domains"/>
    <property type="match status" value="1"/>
</dbReference>
<feature type="compositionally biased region" description="Low complexity" evidence="1">
    <location>
        <begin position="195"/>
        <end position="233"/>
    </location>
</feature>
<feature type="region of interest" description="Disordered" evidence="1">
    <location>
        <begin position="751"/>
        <end position="893"/>
    </location>
</feature>
<feature type="region of interest" description="Disordered" evidence="1">
    <location>
        <begin position="622"/>
        <end position="689"/>
    </location>
</feature>
<comment type="caution">
    <text evidence="3">The sequence shown here is derived from an EMBL/GenBank/DDBJ whole genome shotgun (WGS) entry which is preliminary data.</text>
</comment>
<reference evidence="3" key="1">
    <citation type="submission" date="2014-03" db="EMBL/GenBank/DDBJ databases">
        <authorList>
            <person name="Casaregola S."/>
        </authorList>
    </citation>
    <scope>NUCLEOTIDE SEQUENCE [LARGE SCALE GENOMIC DNA]</scope>
    <source>
        <strain evidence="3">CLIB 918</strain>
    </source>
</reference>
<dbReference type="InterPro" id="IPR014756">
    <property type="entry name" value="Ig_E-set"/>
</dbReference>
<feature type="region of interest" description="Disordered" evidence="1">
    <location>
        <begin position="172"/>
        <end position="233"/>
    </location>
</feature>
<evidence type="ECO:0000256" key="1">
    <source>
        <dbReference type="SAM" id="MobiDB-lite"/>
    </source>
</evidence>
<dbReference type="Pfam" id="PF02752">
    <property type="entry name" value="Arrestin_C"/>
    <property type="match status" value="1"/>
</dbReference>
<dbReference type="InterPro" id="IPR050357">
    <property type="entry name" value="Arrestin_domain-protein"/>
</dbReference>
<feature type="compositionally biased region" description="Polar residues" evidence="1">
    <location>
        <begin position="865"/>
        <end position="876"/>
    </location>
</feature>
<feature type="compositionally biased region" description="Basic and acidic residues" evidence="1">
    <location>
        <begin position="852"/>
        <end position="864"/>
    </location>
</feature>
<dbReference type="Pfam" id="PF00339">
    <property type="entry name" value="Arrestin_N"/>
    <property type="match status" value="1"/>
</dbReference>
<evidence type="ECO:0000313" key="4">
    <source>
        <dbReference type="Proteomes" id="UP000242525"/>
    </source>
</evidence>
<feature type="compositionally biased region" description="Basic and acidic residues" evidence="1">
    <location>
        <begin position="622"/>
        <end position="631"/>
    </location>
</feature>
<keyword evidence="4" id="KW-1185">Reference proteome</keyword>
<dbReference type="PANTHER" id="PTHR11188:SF174">
    <property type="entry name" value="ARRESTIN-RELATED TRAFFICKING ADAPTER 10-RELATED"/>
    <property type="match status" value="1"/>
</dbReference>
<dbReference type="GO" id="GO:0031625">
    <property type="term" value="F:ubiquitin protein ligase binding"/>
    <property type="evidence" value="ECO:0007669"/>
    <property type="project" value="TreeGrafter"/>
</dbReference>
<dbReference type="InterPro" id="IPR014752">
    <property type="entry name" value="Arrestin-like_C"/>
</dbReference>
<dbReference type="GO" id="GO:0070086">
    <property type="term" value="P:ubiquitin-dependent endocytosis"/>
    <property type="evidence" value="ECO:0007669"/>
    <property type="project" value="TreeGrafter"/>
</dbReference>
<feature type="region of interest" description="Disordered" evidence="1">
    <location>
        <begin position="568"/>
        <end position="589"/>
    </location>
</feature>
<dbReference type="OrthoDB" id="2238745at2759"/>
<dbReference type="EMBL" id="CCBN010000001">
    <property type="protein sequence ID" value="CDO51210.1"/>
    <property type="molecule type" value="Genomic_DNA"/>
</dbReference>
<dbReference type="Proteomes" id="UP000242525">
    <property type="component" value="Unassembled WGS sequence"/>
</dbReference>
<feature type="compositionally biased region" description="Polar residues" evidence="1">
    <location>
        <begin position="840"/>
        <end position="850"/>
    </location>
</feature>
<organism evidence="3 4">
    <name type="scientific">Geotrichum candidum</name>
    <name type="common">Oospora lactis</name>
    <name type="synonym">Dipodascus geotrichum</name>
    <dbReference type="NCBI Taxonomy" id="1173061"/>
    <lineage>
        <taxon>Eukaryota</taxon>
        <taxon>Fungi</taxon>
        <taxon>Dikarya</taxon>
        <taxon>Ascomycota</taxon>
        <taxon>Saccharomycotina</taxon>
        <taxon>Dipodascomycetes</taxon>
        <taxon>Dipodascales</taxon>
        <taxon>Dipodascaceae</taxon>
        <taxon>Geotrichum</taxon>
    </lineage>
</organism>
<dbReference type="InterPro" id="IPR011021">
    <property type="entry name" value="Arrestin-like_N"/>
</dbReference>
<dbReference type="AlphaFoldDB" id="A0A0J9X2J2"/>
<dbReference type="GO" id="GO:0030674">
    <property type="term" value="F:protein-macromolecule adaptor activity"/>
    <property type="evidence" value="ECO:0007669"/>
    <property type="project" value="TreeGrafter"/>
</dbReference>
<protein>
    <submittedName>
        <fullName evidence="3">Similar to Saccharomyces cerevisiae YKR021W ALY1 Alpha arrestin that controls nutrient-mediated intracellular sorting of permease Gap1p</fullName>
    </submittedName>
</protein>
<proteinExistence type="predicted"/>
<dbReference type="GO" id="GO:0005829">
    <property type="term" value="C:cytosol"/>
    <property type="evidence" value="ECO:0007669"/>
    <property type="project" value="TreeGrafter"/>
</dbReference>
<dbReference type="STRING" id="1173061.A0A0J9X2J2"/>
<feature type="compositionally biased region" description="Low complexity" evidence="1">
    <location>
        <begin position="751"/>
        <end position="782"/>
    </location>
</feature>
<feature type="domain" description="Arrestin C-terminal-like" evidence="2">
    <location>
        <begin position="342"/>
        <end position="512"/>
    </location>
</feature>
<accession>A0A0J9X2J2</accession>
<feature type="compositionally biased region" description="Polar residues" evidence="1">
    <location>
        <begin position="883"/>
        <end position="893"/>
    </location>
</feature>
<feature type="compositionally biased region" description="Low complexity" evidence="1">
    <location>
        <begin position="577"/>
        <end position="586"/>
    </location>
</feature>
<sequence length="893" mass="98012">MASSLSALKPKPAGNLSPIFPTEAFSQVDSSLKLPENELISAGSVSLSIVLAEPVIYLRGFLPEECTERPPSLLRGTLIVKVHKVTKMKAIYLTFKGIARTEWPEGIPPKKSELQETKELHSHTWPFFNAAFPTSDYSSGANMIKLHKDSSHRHTLSLDLFDKHNGSISSLGHTLKHKKSNSSDHSDRSANCTPSETANSENSDSSSTTPSTRGVRGLAGRLRRAASPSPSFSKEPFFHSLNLGPRRSFSKDEAVDLETSSKGYRTFEPGDYYYNFELPIPQSLPESIDANFGSVHYYLEASIDRHGAFKTRVAGTKDVLLVRCPADNNIEINEPIAISKQWEDQLDYDIVISGKAFPIGTRIPMAFKLTPLAKIDVHRIRIFITENNEYYCRNKRVHRIEPTKKFMIEEIASKEGLTGNLLTELATGVQVSGDIISSGAELELNSLIPESFPKKREVLHPNSTYDMIQINHWIKIVLRISRPDPSPDAPPGRRKHYEISIDSPIHLLDSKCTNANVYLPAYIDPVSRRASVASMRPIPAGVAPDIRPIHYLRKPSLAPPPFSADVPPPSLNGSSVANAPAAMNDDAPPDYEEVIRSASSSYFERFEMYRIQRQKSYEEREALVRQKEQERRQRRPSVIVEANGQSSTAGRAALSGHATTGSVSSLDPPAEENSQSSHEEDHSNRSSTSTLLNTRMFSNQDSSTQADDAPIYTPASLLQQHQQRFQSTASVDIVDQTRDFDSSSARAQLNNSASSFSQCSNSRSSLTASQGSTSQSALSSAADRIDPNDPLSPMVGPMGSLQPVDSVASSTYDSGESLDELLPSLYSGSHPIERQGLLHPQQSAASSSPNKRIAEPGMRDRLDSSSDLGLASNNSALDDDQVSLKSTPSLWIS</sequence>
<evidence type="ECO:0000259" key="2">
    <source>
        <dbReference type="SMART" id="SM01017"/>
    </source>
</evidence>
<dbReference type="Gene3D" id="2.60.40.640">
    <property type="match status" value="1"/>
</dbReference>
<dbReference type="SMART" id="SM01017">
    <property type="entry name" value="Arrestin_C"/>
    <property type="match status" value="1"/>
</dbReference>
<gene>
    <name evidence="3" type="ORF">BN980_GECA01s02496g</name>
</gene>
<dbReference type="PANTHER" id="PTHR11188">
    <property type="entry name" value="ARRESTIN DOMAIN CONTAINING PROTEIN"/>
    <property type="match status" value="1"/>
</dbReference>
<name>A0A0J9X2J2_GEOCN</name>
<evidence type="ECO:0000313" key="3">
    <source>
        <dbReference type="EMBL" id="CDO51210.1"/>
    </source>
</evidence>
<dbReference type="InterPro" id="IPR011022">
    <property type="entry name" value="Arrestin_C-like"/>
</dbReference>